<protein>
    <submittedName>
        <fullName evidence="1">Uncharacterized protein</fullName>
    </submittedName>
</protein>
<comment type="caution">
    <text evidence="1">The sequence shown here is derived from an EMBL/GenBank/DDBJ whole genome shotgun (WGS) entry which is preliminary data.</text>
</comment>
<dbReference type="Proteomes" id="UP001177021">
    <property type="component" value="Unassembled WGS sequence"/>
</dbReference>
<evidence type="ECO:0000313" key="2">
    <source>
        <dbReference type="Proteomes" id="UP001177021"/>
    </source>
</evidence>
<dbReference type="EMBL" id="CASHSV030000409">
    <property type="protein sequence ID" value="CAJ2663927.1"/>
    <property type="molecule type" value="Genomic_DNA"/>
</dbReference>
<keyword evidence="2" id="KW-1185">Reference proteome</keyword>
<accession>A0ACB0L5R4</accession>
<organism evidence="1 2">
    <name type="scientific">Trifolium pratense</name>
    <name type="common">Red clover</name>
    <dbReference type="NCBI Taxonomy" id="57577"/>
    <lineage>
        <taxon>Eukaryota</taxon>
        <taxon>Viridiplantae</taxon>
        <taxon>Streptophyta</taxon>
        <taxon>Embryophyta</taxon>
        <taxon>Tracheophyta</taxon>
        <taxon>Spermatophyta</taxon>
        <taxon>Magnoliopsida</taxon>
        <taxon>eudicotyledons</taxon>
        <taxon>Gunneridae</taxon>
        <taxon>Pentapetalae</taxon>
        <taxon>rosids</taxon>
        <taxon>fabids</taxon>
        <taxon>Fabales</taxon>
        <taxon>Fabaceae</taxon>
        <taxon>Papilionoideae</taxon>
        <taxon>50 kb inversion clade</taxon>
        <taxon>NPAAA clade</taxon>
        <taxon>Hologalegina</taxon>
        <taxon>IRL clade</taxon>
        <taxon>Trifolieae</taxon>
        <taxon>Trifolium</taxon>
    </lineage>
</organism>
<reference evidence="1" key="1">
    <citation type="submission" date="2023-10" db="EMBL/GenBank/DDBJ databases">
        <authorList>
            <person name="Rodriguez Cubillos JULIANA M."/>
            <person name="De Vega J."/>
        </authorList>
    </citation>
    <scope>NUCLEOTIDE SEQUENCE</scope>
</reference>
<gene>
    <name evidence="1" type="ORF">MILVUS5_LOCUS29260</name>
</gene>
<name>A0ACB0L5R4_TRIPR</name>
<evidence type="ECO:0000313" key="1">
    <source>
        <dbReference type="EMBL" id="CAJ2663927.1"/>
    </source>
</evidence>
<sequence>MSFAFTSSVAKFYMFLCLVLLLISSCVPEAKLCGRPSRTYLGPCTDWDCDKECIDSELDAIECRPQRVYAALRLSSEDETTLHLVSGCLWGLFSYLRWLRTGLVILFCA</sequence>
<proteinExistence type="predicted"/>